<evidence type="ECO:0000313" key="3">
    <source>
        <dbReference type="EMBL" id="XBL97288.1"/>
    </source>
</evidence>
<protein>
    <submittedName>
        <fullName evidence="3">Bacteriocin immunity protein</fullName>
    </submittedName>
</protein>
<sequence length="91" mass="10658">MLKFIKGFDMRSIQDMREEDFLEFVRKIHDSGFTTEKQQIAAILEFCRLVEHPSGYDLIYYPEEGKDGPENVVLEVKNWRSANGKPGFKDK</sequence>
<reference evidence="3" key="1">
    <citation type="submission" date="2024-05" db="EMBL/GenBank/DDBJ databases">
        <title>Draft genome sequence of Pseudomonas iranensis M7D1.</title>
        <authorList>
            <person name="Miller S.L."/>
            <person name="Nsubuga A."/>
            <person name="Lu N."/>
            <person name="King J."/>
            <person name="Shears P."/>
            <person name="Lawson P.A."/>
        </authorList>
    </citation>
    <scope>NUCLEOTIDE SEQUENCE</scope>
    <source>
        <strain evidence="3">M7D1</strain>
    </source>
</reference>
<organism evidence="3">
    <name type="scientific">Pseudomonas iranensis</name>
    <dbReference type="NCBI Taxonomy" id="2745503"/>
    <lineage>
        <taxon>Bacteria</taxon>
        <taxon>Pseudomonadati</taxon>
        <taxon>Pseudomonadota</taxon>
        <taxon>Gammaproteobacteria</taxon>
        <taxon>Pseudomonadales</taxon>
        <taxon>Pseudomonadaceae</taxon>
        <taxon>Pseudomonas</taxon>
    </lineage>
</organism>
<dbReference type="Pfam" id="PF01320">
    <property type="entry name" value="Colicin_Pyocin"/>
    <property type="match status" value="1"/>
</dbReference>
<dbReference type="GO" id="GO:0015643">
    <property type="term" value="F:toxic substance binding"/>
    <property type="evidence" value="ECO:0007669"/>
    <property type="project" value="InterPro"/>
</dbReference>
<dbReference type="AlphaFoldDB" id="A0AAU7F090"/>
<evidence type="ECO:0000256" key="2">
    <source>
        <dbReference type="ARBA" id="ARBA00023025"/>
    </source>
</evidence>
<gene>
    <name evidence="3" type="ORF">ABHN08_04760</name>
</gene>
<dbReference type="GO" id="GO:0030153">
    <property type="term" value="P:bacteriocin immunity"/>
    <property type="evidence" value="ECO:0007669"/>
    <property type="project" value="UniProtKB-KW"/>
</dbReference>
<keyword evidence="2" id="KW-0079">Bacteriocin immunity</keyword>
<dbReference type="SUPFAM" id="SSF47345">
    <property type="entry name" value="Colicin E immunity proteins"/>
    <property type="match status" value="1"/>
</dbReference>
<accession>A0AAU7F090</accession>
<dbReference type="EMBL" id="CP157354">
    <property type="protein sequence ID" value="XBL97288.1"/>
    <property type="molecule type" value="Genomic_DNA"/>
</dbReference>
<name>A0AAU7F090_9PSED</name>
<dbReference type="InterPro" id="IPR000290">
    <property type="entry name" value="Colicin_pyocin"/>
</dbReference>
<dbReference type="CDD" id="cd16363">
    <property type="entry name" value="Col_Im_like"/>
    <property type="match status" value="1"/>
</dbReference>
<comment type="similarity">
    <text evidence="1">Belongs to the colicins ColE2/ColE8/ColE9 and pyocins S1/S2 family.</text>
</comment>
<dbReference type="InterPro" id="IPR035900">
    <property type="entry name" value="Colicin_E_sf"/>
</dbReference>
<evidence type="ECO:0000256" key="1">
    <source>
        <dbReference type="ARBA" id="ARBA00009346"/>
    </source>
</evidence>
<dbReference type="PRINTS" id="PR01299">
    <property type="entry name" value="PYOCIN"/>
</dbReference>
<dbReference type="Gene3D" id="1.10.1200.20">
    <property type="entry name" value="Colicin E immunity protein"/>
    <property type="match status" value="1"/>
</dbReference>
<proteinExistence type="inferred from homology"/>